<evidence type="ECO:0000313" key="1">
    <source>
        <dbReference type="EMBL" id="OJJ79696.1"/>
    </source>
</evidence>
<dbReference type="AlphaFoldDB" id="A0A1L9V716"/>
<organism evidence="1 2">
    <name type="scientific">Aspergillus glaucus CBS 516.65</name>
    <dbReference type="NCBI Taxonomy" id="1160497"/>
    <lineage>
        <taxon>Eukaryota</taxon>
        <taxon>Fungi</taxon>
        <taxon>Dikarya</taxon>
        <taxon>Ascomycota</taxon>
        <taxon>Pezizomycotina</taxon>
        <taxon>Eurotiomycetes</taxon>
        <taxon>Eurotiomycetidae</taxon>
        <taxon>Eurotiales</taxon>
        <taxon>Aspergillaceae</taxon>
        <taxon>Aspergillus</taxon>
        <taxon>Aspergillus subgen. Aspergillus</taxon>
    </lineage>
</organism>
<dbReference type="VEuPathDB" id="FungiDB:ASPGLDRAFT_52221"/>
<dbReference type="EMBL" id="KV878915">
    <property type="protein sequence ID" value="OJJ79696.1"/>
    <property type="molecule type" value="Genomic_DNA"/>
</dbReference>
<sequence length="97" mass="10957">MPCVVNTCIFCVIEWVYGSVAFMSVLPWCSGCVLGDPVRHSQELTRQGIAARLCPCWFCMEGMHSANGIAGMSLWHTHGVIHSTQRDSHSVRRTWYR</sequence>
<keyword evidence="2" id="KW-1185">Reference proteome</keyword>
<dbReference type="RefSeq" id="XP_022396394.1">
    <property type="nucleotide sequence ID" value="XM_022547705.1"/>
</dbReference>
<proteinExistence type="predicted"/>
<gene>
    <name evidence="1" type="ORF">ASPGLDRAFT_52221</name>
</gene>
<protein>
    <submittedName>
        <fullName evidence="1">Uncharacterized protein</fullName>
    </submittedName>
</protein>
<accession>A0A1L9V716</accession>
<reference evidence="2" key="1">
    <citation type="journal article" date="2017" name="Genome Biol.">
        <title>Comparative genomics reveals high biological diversity and specific adaptations in the industrially and medically important fungal genus Aspergillus.</title>
        <authorList>
            <person name="de Vries R.P."/>
            <person name="Riley R."/>
            <person name="Wiebenga A."/>
            <person name="Aguilar-Osorio G."/>
            <person name="Amillis S."/>
            <person name="Uchima C.A."/>
            <person name="Anderluh G."/>
            <person name="Asadollahi M."/>
            <person name="Askin M."/>
            <person name="Barry K."/>
            <person name="Battaglia E."/>
            <person name="Bayram O."/>
            <person name="Benocci T."/>
            <person name="Braus-Stromeyer S.A."/>
            <person name="Caldana C."/>
            <person name="Canovas D."/>
            <person name="Cerqueira G.C."/>
            <person name="Chen F."/>
            <person name="Chen W."/>
            <person name="Choi C."/>
            <person name="Clum A."/>
            <person name="Dos Santos R.A."/>
            <person name="Damasio A.R."/>
            <person name="Diallinas G."/>
            <person name="Emri T."/>
            <person name="Fekete E."/>
            <person name="Flipphi M."/>
            <person name="Freyberg S."/>
            <person name="Gallo A."/>
            <person name="Gournas C."/>
            <person name="Habgood R."/>
            <person name="Hainaut M."/>
            <person name="Harispe M.L."/>
            <person name="Henrissat B."/>
            <person name="Hilden K.S."/>
            <person name="Hope R."/>
            <person name="Hossain A."/>
            <person name="Karabika E."/>
            <person name="Karaffa L."/>
            <person name="Karanyi Z."/>
            <person name="Krasevec N."/>
            <person name="Kuo A."/>
            <person name="Kusch H."/>
            <person name="LaButti K."/>
            <person name="Lagendijk E.L."/>
            <person name="Lapidus A."/>
            <person name="Levasseur A."/>
            <person name="Lindquist E."/>
            <person name="Lipzen A."/>
            <person name="Logrieco A.F."/>
            <person name="MacCabe A."/>
            <person name="Maekelae M.R."/>
            <person name="Malavazi I."/>
            <person name="Melin P."/>
            <person name="Meyer V."/>
            <person name="Mielnichuk N."/>
            <person name="Miskei M."/>
            <person name="Molnar A.P."/>
            <person name="Mule G."/>
            <person name="Ngan C.Y."/>
            <person name="Orejas M."/>
            <person name="Orosz E."/>
            <person name="Ouedraogo J.P."/>
            <person name="Overkamp K.M."/>
            <person name="Park H.-S."/>
            <person name="Perrone G."/>
            <person name="Piumi F."/>
            <person name="Punt P.J."/>
            <person name="Ram A.F."/>
            <person name="Ramon A."/>
            <person name="Rauscher S."/>
            <person name="Record E."/>
            <person name="Riano-Pachon D.M."/>
            <person name="Robert V."/>
            <person name="Roehrig J."/>
            <person name="Ruller R."/>
            <person name="Salamov A."/>
            <person name="Salih N.S."/>
            <person name="Samson R.A."/>
            <person name="Sandor E."/>
            <person name="Sanguinetti M."/>
            <person name="Schuetze T."/>
            <person name="Sepcic K."/>
            <person name="Shelest E."/>
            <person name="Sherlock G."/>
            <person name="Sophianopoulou V."/>
            <person name="Squina F.M."/>
            <person name="Sun H."/>
            <person name="Susca A."/>
            <person name="Todd R.B."/>
            <person name="Tsang A."/>
            <person name="Unkles S.E."/>
            <person name="van de Wiele N."/>
            <person name="van Rossen-Uffink D."/>
            <person name="Oliveira J.V."/>
            <person name="Vesth T.C."/>
            <person name="Visser J."/>
            <person name="Yu J.-H."/>
            <person name="Zhou M."/>
            <person name="Andersen M.R."/>
            <person name="Archer D.B."/>
            <person name="Baker S.E."/>
            <person name="Benoit I."/>
            <person name="Brakhage A.A."/>
            <person name="Braus G.H."/>
            <person name="Fischer R."/>
            <person name="Frisvad J.C."/>
            <person name="Goldman G.H."/>
            <person name="Houbraken J."/>
            <person name="Oakley B."/>
            <person name="Pocsi I."/>
            <person name="Scazzocchio C."/>
            <person name="Seiboth B."/>
            <person name="vanKuyk P.A."/>
            <person name="Wortman J."/>
            <person name="Dyer P.S."/>
            <person name="Grigoriev I.V."/>
        </authorList>
    </citation>
    <scope>NUCLEOTIDE SEQUENCE [LARGE SCALE GENOMIC DNA]</scope>
    <source>
        <strain evidence="2">CBS 516.65</strain>
    </source>
</reference>
<name>A0A1L9V716_ASPGL</name>
<evidence type="ECO:0000313" key="2">
    <source>
        <dbReference type="Proteomes" id="UP000184300"/>
    </source>
</evidence>
<dbReference type="GeneID" id="34463966"/>
<dbReference type="Proteomes" id="UP000184300">
    <property type="component" value="Unassembled WGS sequence"/>
</dbReference>